<dbReference type="Proteomes" id="UP001596044">
    <property type="component" value="Unassembled WGS sequence"/>
</dbReference>
<dbReference type="Gene3D" id="3.40.50.720">
    <property type="entry name" value="NAD(P)-binding Rossmann-like Domain"/>
    <property type="match status" value="2"/>
</dbReference>
<dbReference type="SUPFAM" id="SSF52283">
    <property type="entry name" value="Formate/glycerate dehydrogenase catalytic domain-like"/>
    <property type="match status" value="1"/>
</dbReference>
<evidence type="ECO:0000313" key="7">
    <source>
        <dbReference type="EMBL" id="MFC5448927.1"/>
    </source>
</evidence>
<evidence type="ECO:0000256" key="1">
    <source>
        <dbReference type="ARBA" id="ARBA00005854"/>
    </source>
</evidence>
<keyword evidence="3" id="KW-0520">NAD</keyword>
<dbReference type="InterPro" id="IPR006140">
    <property type="entry name" value="D-isomer_DH_NAD-bd"/>
</dbReference>
<reference evidence="8" key="1">
    <citation type="journal article" date="2019" name="Int. J. Syst. Evol. Microbiol.">
        <title>The Global Catalogue of Microorganisms (GCM) 10K type strain sequencing project: providing services to taxonomists for standard genome sequencing and annotation.</title>
        <authorList>
            <consortium name="The Broad Institute Genomics Platform"/>
            <consortium name="The Broad Institute Genome Sequencing Center for Infectious Disease"/>
            <person name="Wu L."/>
            <person name="Ma J."/>
        </authorList>
    </citation>
    <scope>NUCLEOTIDE SEQUENCE [LARGE SCALE GENOMIC DNA]</scope>
    <source>
        <strain evidence="8">KACC 11904</strain>
    </source>
</reference>
<dbReference type="PROSITE" id="PS00670">
    <property type="entry name" value="D_2_HYDROXYACID_DH_2"/>
    <property type="match status" value="1"/>
</dbReference>
<keyword evidence="8" id="KW-1185">Reference proteome</keyword>
<dbReference type="Pfam" id="PF02826">
    <property type="entry name" value="2-Hacid_dh_C"/>
    <property type="match status" value="1"/>
</dbReference>
<dbReference type="PANTHER" id="PTHR43761:SF1">
    <property type="entry name" value="D-ISOMER SPECIFIC 2-HYDROXYACID DEHYDROGENASE CATALYTIC DOMAIN-CONTAINING PROTEIN-RELATED"/>
    <property type="match status" value="1"/>
</dbReference>
<evidence type="ECO:0000256" key="4">
    <source>
        <dbReference type="RuleBase" id="RU003719"/>
    </source>
</evidence>
<dbReference type="CDD" id="cd12162">
    <property type="entry name" value="2-Hacid_dh_4"/>
    <property type="match status" value="1"/>
</dbReference>
<dbReference type="EMBL" id="JBHSMJ010000012">
    <property type="protein sequence ID" value="MFC5448927.1"/>
    <property type="molecule type" value="Genomic_DNA"/>
</dbReference>
<dbReference type="InterPro" id="IPR029753">
    <property type="entry name" value="D-isomer_DH_CS"/>
</dbReference>
<dbReference type="InterPro" id="IPR006139">
    <property type="entry name" value="D-isomer_2_OHA_DH_cat_dom"/>
</dbReference>
<feature type="domain" description="D-isomer specific 2-hydroxyacid dehydrogenase catalytic" evidence="5">
    <location>
        <begin position="19"/>
        <end position="325"/>
    </location>
</feature>
<keyword evidence="2 4" id="KW-0560">Oxidoreductase</keyword>
<evidence type="ECO:0000256" key="3">
    <source>
        <dbReference type="ARBA" id="ARBA00023027"/>
    </source>
</evidence>
<dbReference type="SUPFAM" id="SSF51735">
    <property type="entry name" value="NAD(P)-binding Rossmann-fold domains"/>
    <property type="match status" value="1"/>
</dbReference>
<evidence type="ECO:0000313" key="8">
    <source>
        <dbReference type="Proteomes" id="UP001596044"/>
    </source>
</evidence>
<dbReference type="PANTHER" id="PTHR43761">
    <property type="entry name" value="D-ISOMER SPECIFIC 2-HYDROXYACID DEHYDROGENASE FAMILY PROTEIN (AFU_ORTHOLOGUE AFUA_1G13630)"/>
    <property type="match status" value="1"/>
</dbReference>
<name>A0ABW0K813_9BACL</name>
<dbReference type="InterPro" id="IPR036291">
    <property type="entry name" value="NAD(P)-bd_dom_sf"/>
</dbReference>
<feature type="domain" description="D-isomer specific 2-hydroxyacid dehydrogenase NAD-binding" evidence="6">
    <location>
        <begin position="107"/>
        <end position="294"/>
    </location>
</feature>
<dbReference type="InterPro" id="IPR050418">
    <property type="entry name" value="D-iso_2-hydroxyacid_DH_PdxB"/>
</dbReference>
<organism evidence="7 8">
    <name type="scientific">Paenibacillus aestuarii</name>
    <dbReference type="NCBI Taxonomy" id="516965"/>
    <lineage>
        <taxon>Bacteria</taxon>
        <taxon>Bacillati</taxon>
        <taxon>Bacillota</taxon>
        <taxon>Bacilli</taxon>
        <taxon>Bacillales</taxon>
        <taxon>Paenibacillaceae</taxon>
        <taxon>Paenibacillus</taxon>
    </lineage>
</organism>
<evidence type="ECO:0000259" key="6">
    <source>
        <dbReference type="Pfam" id="PF02826"/>
    </source>
</evidence>
<comment type="caution">
    <text evidence="7">The sequence shown here is derived from an EMBL/GenBank/DDBJ whole genome shotgun (WGS) entry which is preliminary data.</text>
</comment>
<protein>
    <submittedName>
        <fullName evidence="7">D-2-hydroxyacid dehydrogenase</fullName>
    </submittedName>
</protein>
<accession>A0ABW0K813</accession>
<dbReference type="RefSeq" id="WP_270878765.1">
    <property type="nucleotide sequence ID" value="NZ_JAQFVF010000021.1"/>
</dbReference>
<dbReference type="Pfam" id="PF00389">
    <property type="entry name" value="2-Hacid_dh"/>
    <property type="match status" value="1"/>
</dbReference>
<sequence>MQIVVLDGYTLNPGDLSWAELEQLGRVTVYDRTPAEQIRERIEEADIVLTNKTPLSRETLSGLPRLRYIGVLATGYNVVDVHAAADLGIAVTNVPTYGTDSVGQFVFALLLELCHRVGMHSESVRSGGWASSPDFCYTLSPQMALAGKTMGIVGYGRIGQQVGRLAQAFGMRVLVAGRTSLARPGGAAAGSEEAQAERVPLAQLLAESDVVSLHCPLTPETERLINHERLALMKRGAFLINTARGGLLQERDVAAALHEGRLGGAALDVLSVEPPGDDNPLLQAKNCIITPHIAWATHEARSKLMCIAVGNVAAFLQGNPTNMVNEVRSL</sequence>
<gene>
    <name evidence="7" type="ORF">ACFPOG_11670</name>
</gene>
<comment type="similarity">
    <text evidence="1 4">Belongs to the D-isomer specific 2-hydroxyacid dehydrogenase family.</text>
</comment>
<proteinExistence type="inferred from homology"/>
<evidence type="ECO:0000259" key="5">
    <source>
        <dbReference type="Pfam" id="PF00389"/>
    </source>
</evidence>
<evidence type="ECO:0000256" key="2">
    <source>
        <dbReference type="ARBA" id="ARBA00023002"/>
    </source>
</evidence>